<dbReference type="PANTHER" id="PTHR43725">
    <property type="entry name" value="UDP-GLUCOSE 4-EPIMERASE"/>
    <property type="match status" value="1"/>
</dbReference>
<dbReference type="Pfam" id="PF01370">
    <property type="entry name" value="Epimerase"/>
    <property type="match status" value="1"/>
</dbReference>
<comment type="similarity">
    <text evidence="4 11">Belongs to the NAD(P)-dependent epimerase/dehydratase family.</text>
</comment>
<evidence type="ECO:0000256" key="11">
    <source>
        <dbReference type="RuleBase" id="RU366046"/>
    </source>
</evidence>
<dbReference type="RefSeq" id="WP_336472139.1">
    <property type="nucleotide sequence ID" value="NZ_JBAWSX010000004.1"/>
</dbReference>
<keyword evidence="14" id="KW-1185">Reference proteome</keyword>
<accession>A0ABU8FFH4</accession>
<dbReference type="SUPFAM" id="SSF51735">
    <property type="entry name" value="NAD(P)-binding Rossmann-fold domains"/>
    <property type="match status" value="1"/>
</dbReference>
<evidence type="ECO:0000256" key="10">
    <source>
        <dbReference type="ARBA" id="ARBA00023277"/>
    </source>
</evidence>
<dbReference type="GO" id="GO:0003978">
    <property type="term" value="F:UDP-glucose 4-epimerase activity"/>
    <property type="evidence" value="ECO:0007669"/>
    <property type="project" value="UniProtKB-EC"/>
</dbReference>
<evidence type="ECO:0000259" key="12">
    <source>
        <dbReference type="Pfam" id="PF01370"/>
    </source>
</evidence>
<comment type="subunit">
    <text evidence="11">Homodimer.</text>
</comment>
<evidence type="ECO:0000256" key="1">
    <source>
        <dbReference type="ARBA" id="ARBA00000083"/>
    </source>
</evidence>
<evidence type="ECO:0000256" key="3">
    <source>
        <dbReference type="ARBA" id="ARBA00004947"/>
    </source>
</evidence>
<comment type="catalytic activity">
    <reaction evidence="1 11">
        <text>UDP-alpha-D-glucose = UDP-alpha-D-galactose</text>
        <dbReference type="Rhea" id="RHEA:22168"/>
        <dbReference type="ChEBI" id="CHEBI:58885"/>
        <dbReference type="ChEBI" id="CHEBI:66914"/>
        <dbReference type="EC" id="5.1.3.2"/>
    </reaction>
</comment>
<protein>
    <recommendedName>
        <fullName evidence="6 11">UDP-glucose 4-epimerase</fullName>
        <ecNumber evidence="5 11">5.1.3.2</ecNumber>
    </recommendedName>
</protein>
<gene>
    <name evidence="13" type="primary">galE</name>
    <name evidence="13" type="ORF">WAZ07_08875</name>
</gene>
<keyword evidence="10 11" id="KW-0119">Carbohydrate metabolism</keyword>
<sequence>MILVLGGAGYIGSHAVKELLDRGYHVLVIDNLSTGHRHSVDMRAVFVEGNIGDCMLLERIFTQYNIEVVMHFAASCLVGESISKPLEYYENNVINTFHLLKVMIKNNIKKIIFSSTCATYGLAETEFLNEESPPSPINPYGRSKLIVEQMIDDCFKVCGLEYIILRYFNVAGADFSGRIGEHHDPETHLIPNIFLHLLGKSKHIAVFGNDFRTVDGTCIRDYIHVLDLVEAHILSLQALLNSSSVGKVYNIGNNKGYSVKQIIEECERLTNKKATIVYEERREGDPPYLVASAKKIGEELGWVPKYSLEDMLRSAWQWHRNNPDGYNN</sequence>
<dbReference type="InterPro" id="IPR036291">
    <property type="entry name" value="NAD(P)-bd_dom_sf"/>
</dbReference>
<comment type="pathway">
    <text evidence="3 11">Carbohydrate metabolism; galactose metabolism.</text>
</comment>
<organism evidence="13 14">
    <name type="scientific">Bacillus bruguierae</name>
    <dbReference type="NCBI Taxonomy" id="3127667"/>
    <lineage>
        <taxon>Bacteria</taxon>
        <taxon>Bacillati</taxon>
        <taxon>Bacillota</taxon>
        <taxon>Bacilli</taxon>
        <taxon>Bacillales</taxon>
        <taxon>Bacillaceae</taxon>
        <taxon>Bacillus</taxon>
    </lineage>
</organism>
<dbReference type="EMBL" id="JBAWSX010000004">
    <property type="protein sequence ID" value="MEI4801437.1"/>
    <property type="molecule type" value="Genomic_DNA"/>
</dbReference>
<dbReference type="Gene3D" id="3.40.50.720">
    <property type="entry name" value="NAD(P)-binding Rossmann-like Domain"/>
    <property type="match status" value="1"/>
</dbReference>
<dbReference type="Proteomes" id="UP001372526">
    <property type="component" value="Unassembled WGS sequence"/>
</dbReference>
<keyword evidence="7 11" id="KW-0520">NAD</keyword>
<dbReference type="InterPro" id="IPR001509">
    <property type="entry name" value="Epimerase_deHydtase"/>
</dbReference>
<name>A0ABU8FFH4_9BACI</name>
<evidence type="ECO:0000256" key="8">
    <source>
        <dbReference type="ARBA" id="ARBA00023144"/>
    </source>
</evidence>
<evidence type="ECO:0000256" key="2">
    <source>
        <dbReference type="ARBA" id="ARBA00001911"/>
    </source>
</evidence>
<dbReference type="Gene3D" id="3.90.25.10">
    <property type="entry name" value="UDP-galactose 4-epimerase, domain 1"/>
    <property type="match status" value="1"/>
</dbReference>
<comment type="cofactor">
    <cofactor evidence="2 11">
        <name>NAD(+)</name>
        <dbReference type="ChEBI" id="CHEBI:57540"/>
    </cofactor>
</comment>
<dbReference type="EC" id="5.1.3.2" evidence="5 11"/>
<evidence type="ECO:0000256" key="5">
    <source>
        <dbReference type="ARBA" id="ARBA00013189"/>
    </source>
</evidence>
<dbReference type="NCBIfam" id="TIGR01179">
    <property type="entry name" value="galE"/>
    <property type="match status" value="1"/>
</dbReference>
<evidence type="ECO:0000313" key="13">
    <source>
        <dbReference type="EMBL" id="MEI4801437.1"/>
    </source>
</evidence>
<feature type="domain" description="NAD-dependent epimerase/dehydratase" evidence="12">
    <location>
        <begin position="2"/>
        <end position="252"/>
    </location>
</feature>
<dbReference type="InterPro" id="IPR005886">
    <property type="entry name" value="UDP_G4E"/>
</dbReference>
<evidence type="ECO:0000256" key="6">
    <source>
        <dbReference type="ARBA" id="ARBA00018569"/>
    </source>
</evidence>
<dbReference type="PANTHER" id="PTHR43725:SF53">
    <property type="entry name" value="UDP-ARABINOSE 4-EPIMERASE 1"/>
    <property type="match status" value="1"/>
</dbReference>
<dbReference type="CDD" id="cd05247">
    <property type="entry name" value="UDP_G4E_1_SDR_e"/>
    <property type="match status" value="1"/>
</dbReference>
<proteinExistence type="inferred from homology"/>
<comment type="caution">
    <text evidence="13">The sequence shown here is derived from an EMBL/GenBank/DDBJ whole genome shotgun (WGS) entry which is preliminary data.</text>
</comment>
<evidence type="ECO:0000256" key="9">
    <source>
        <dbReference type="ARBA" id="ARBA00023235"/>
    </source>
</evidence>
<keyword evidence="9 11" id="KW-0413">Isomerase</keyword>
<reference evidence="13 14" key="1">
    <citation type="submission" date="2024-01" db="EMBL/GenBank/DDBJ databases">
        <title>Seven novel Bacillus-like species.</title>
        <authorList>
            <person name="Liu G."/>
        </authorList>
    </citation>
    <scope>NUCLEOTIDE SEQUENCE [LARGE SCALE GENOMIC DNA]</scope>
    <source>
        <strain evidence="13 14">FJAT-51639</strain>
    </source>
</reference>
<evidence type="ECO:0000256" key="4">
    <source>
        <dbReference type="ARBA" id="ARBA00007637"/>
    </source>
</evidence>
<evidence type="ECO:0000313" key="14">
    <source>
        <dbReference type="Proteomes" id="UP001372526"/>
    </source>
</evidence>
<keyword evidence="8" id="KW-0299">Galactose metabolism</keyword>
<evidence type="ECO:0000256" key="7">
    <source>
        <dbReference type="ARBA" id="ARBA00023027"/>
    </source>
</evidence>